<evidence type="ECO:0000313" key="2">
    <source>
        <dbReference type="EMBL" id="PRC92840.1"/>
    </source>
</evidence>
<feature type="transmembrane region" description="Helical" evidence="1">
    <location>
        <begin position="257"/>
        <end position="276"/>
    </location>
</feature>
<feature type="transmembrane region" description="Helical" evidence="1">
    <location>
        <begin position="428"/>
        <end position="445"/>
    </location>
</feature>
<feature type="transmembrane region" description="Helical" evidence="1">
    <location>
        <begin position="142"/>
        <end position="160"/>
    </location>
</feature>
<feature type="transmembrane region" description="Helical" evidence="1">
    <location>
        <begin position="21"/>
        <end position="39"/>
    </location>
</feature>
<feature type="transmembrane region" description="Helical" evidence="1">
    <location>
        <begin position="91"/>
        <end position="112"/>
    </location>
</feature>
<feature type="transmembrane region" description="Helical" evidence="1">
    <location>
        <begin position="400"/>
        <end position="422"/>
    </location>
</feature>
<feature type="transmembrane region" description="Helical" evidence="1">
    <location>
        <begin position="346"/>
        <end position="364"/>
    </location>
</feature>
<proteinExistence type="predicted"/>
<evidence type="ECO:0000256" key="1">
    <source>
        <dbReference type="SAM" id="Phobius"/>
    </source>
</evidence>
<feature type="transmembrane region" description="Helical" evidence="1">
    <location>
        <begin position="288"/>
        <end position="312"/>
    </location>
</feature>
<evidence type="ECO:0000313" key="3">
    <source>
        <dbReference type="Proteomes" id="UP000237839"/>
    </source>
</evidence>
<feature type="transmembrane region" description="Helical" evidence="1">
    <location>
        <begin position="370"/>
        <end position="388"/>
    </location>
</feature>
<accession>A0A2S9GYR2</accession>
<dbReference type="EMBL" id="PUGF01000011">
    <property type="protein sequence ID" value="PRC92840.1"/>
    <property type="molecule type" value="Genomic_DNA"/>
</dbReference>
<reference evidence="2 3" key="1">
    <citation type="submission" date="2018-02" db="EMBL/GenBank/DDBJ databases">
        <title>Solimicrobium silvestre gen. nov., sp. nov., isolated from alpine forest soil.</title>
        <authorList>
            <person name="Margesin R."/>
            <person name="Albuquerque L."/>
            <person name="Zhang D.-C."/>
            <person name="Froufe H.J.C."/>
            <person name="Severino R."/>
            <person name="Roxo I."/>
            <person name="Egas C."/>
            <person name="Da Costa M.S."/>
        </authorList>
    </citation>
    <scope>NUCLEOTIDE SEQUENCE [LARGE SCALE GENOMIC DNA]</scope>
    <source>
        <strain evidence="2 3">S20-91</strain>
    </source>
</reference>
<feature type="transmembrane region" description="Helical" evidence="1">
    <location>
        <begin position="118"/>
        <end position="135"/>
    </location>
</feature>
<keyword evidence="3" id="KW-1185">Reference proteome</keyword>
<name>A0A2S9GYR2_9BURK</name>
<keyword evidence="1" id="KW-0812">Transmembrane</keyword>
<organism evidence="2 3">
    <name type="scientific">Solimicrobium silvestre</name>
    <dbReference type="NCBI Taxonomy" id="2099400"/>
    <lineage>
        <taxon>Bacteria</taxon>
        <taxon>Pseudomonadati</taxon>
        <taxon>Pseudomonadota</taxon>
        <taxon>Betaproteobacteria</taxon>
        <taxon>Burkholderiales</taxon>
        <taxon>Oxalobacteraceae</taxon>
        <taxon>Solimicrobium</taxon>
    </lineage>
</organism>
<feature type="transmembrane region" description="Helical" evidence="1">
    <location>
        <begin position="45"/>
        <end position="70"/>
    </location>
</feature>
<dbReference type="AlphaFoldDB" id="A0A2S9GYR2"/>
<sequence>MRNYFPFWLMPFQVRKNQGSMLLLSVILFSPLILIPSIWPATHNLIRSLSLGCAIPFGFLIIAYWASYIVNLRQQLSPINTHLLPKLKSRLFYATLILWLLISISAALIFGLFFNRAMQFWIAISFLMCYLTFLMNGNFIALALYGVFICFSKQIWPVFLLLSSNYTFEICAANLLFCCLLLIQLTHPSQIQAERLQKKFKTLRNWGNGDKAEKNKYELLFEKNGTSVYQFCVQNRISAKKSLFCYGLSPSAHWSRVLNIVILISVAYIFSQLLIGTNITSKNHLSEWTVIAFMSINSGVPLSFITATWQAIHKTKKEQLLMSLLPGSPSQEKCNRIYFHYVVRNNLISLITYFCTLLIVKNIFNLPFFSWDSILLFSSLPLFSMLLVDYSKFTYSTNDIMLKLILPFSIIATISFTCVSFFEIPIWQWDSGLLVISVMLLIWRWNKMMQAPPAFPAGRA</sequence>
<feature type="transmembrane region" description="Helical" evidence="1">
    <location>
        <begin position="166"/>
        <end position="185"/>
    </location>
</feature>
<keyword evidence="1" id="KW-1133">Transmembrane helix</keyword>
<protein>
    <submittedName>
        <fullName evidence="2">Uncharacterized protein</fullName>
    </submittedName>
</protein>
<comment type="caution">
    <text evidence="2">The sequence shown here is derived from an EMBL/GenBank/DDBJ whole genome shotgun (WGS) entry which is preliminary data.</text>
</comment>
<dbReference type="Proteomes" id="UP000237839">
    <property type="component" value="Unassembled WGS sequence"/>
</dbReference>
<keyword evidence="1" id="KW-0472">Membrane</keyword>
<gene>
    <name evidence="2" type="ORF">S2091_2570</name>
</gene>